<evidence type="ECO:0000256" key="2">
    <source>
        <dbReference type="ARBA" id="ARBA00022730"/>
    </source>
</evidence>
<dbReference type="Gene3D" id="2.30.310.10">
    <property type="entry name" value="ibrinogen binding protein from staphylococcus aureus domain"/>
    <property type="match status" value="1"/>
</dbReference>
<dbReference type="AlphaFoldDB" id="A0A2V2F3U0"/>
<evidence type="ECO:0000259" key="6">
    <source>
        <dbReference type="Pfam" id="PF05670"/>
    </source>
</evidence>
<proteinExistence type="inferred from homology"/>
<dbReference type="PANTHER" id="PTHR15239:SF6">
    <property type="entry name" value="RIBOSOME QUALITY CONTROL COMPLEX SUBUNIT NEMF"/>
    <property type="match status" value="1"/>
</dbReference>
<comment type="similarity">
    <text evidence="5">Belongs to the NEMF family.</text>
</comment>
<keyword evidence="2 5" id="KW-0699">rRNA-binding</keyword>
<comment type="subunit">
    <text evidence="5">Associates with stalled 50S ribosomal subunits. Binds to RqcP.</text>
</comment>
<dbReference type="GO" id="GO:0043023">
    <property type="term" value="F:ribosomal large subunit binding"/>
    <property type="evidence" value="ECO:0007669"/>
    <property type="project" value="UniProtKB-UniRule"/>
</dbReference>
<evidence type="ECO:0000256" key="1">
    <source>
        <dbReference type="ARBA" id="ARBA00022555"/>
    </source>
</evidence>
<comment type="caution">
    <text evidence="8">The sequence shown here is derived from an EMBL/GenBank/DDBJ whole genome shotgun (WGS) entry which is preliminary data.</text>
</comment>
<name>A0A2V2F3U0_9FIRM</name>
<dbReference type="RefSeq" id="WP_022938240.1">
    <property type="nucleotide sequence ID" value="NZ_BAABZA010000012.1"/>
</dbReference>
<feature type="domain" description="NFACT RNA-binding" evidence="6">
    <location>
        <begin position="427"/>
        <end position="519"/>
    </location>
</feature>
<gene>
    <name evidence="5" type="primary">rqcH</name>
    <name evidence="8" type="ORF">DES51_103241</name>
    <name evidence="7" type="ORF">MQE39_01245</name>
</gene>
<keyword evidence="1 5" id="KW-0820">tRNA-binding</keyword>
<evidence type="ECO:0000313" key="9">
    <source>
        <dbReference type="Proteomes" id="UP000247612"/>
    </source>
</evidence>
<dbReference type="Proteomes" id="UP000247612">
    <property type="component" value="Unassembled WGS sequence"/>
</dbReference>
<organism evidence="8 9">
    <name type="scientific">Dielma fastidiosa</name>
    <dbReference type="NCBI Taxonomy" id="1034346"/>
    <lineage>
        <taxon>Bacteria</taxon>
        <taxon>Bacillati</taxon>
        <taxon>Bacillota</taxon>
        <taxon>Erysipelotrichia</taxon>
        <taxon>Erysipelotrichales</taxon>
        <taxon>Erysipelotrichaceae</taxon>
        <taxon>Dielma</taxon>
    </lineage>
</organism>
<dbReference type="EMBL" id="JALDAW010000002">
    <property type="protein sequence ID" value="MDY5166751.1"/>
    <property type="molecule type" value="Genomic_DNA"/>
</dbReference>
<keyword evidence="4 5" id="KW-0648">Protein biosynthesis</keyword>
<dbReference type="GO" id="GO:0019843">
    <property type="term" value="F:rRNA binding"/>
    <property type="evidence" value="ECO:0007669"/>
    <property type="project" value="UniProtKB-UniRule"/>
</dbReference>
<dbReference type="PANTHER" id="PTHR15239">
    <property type="entry name" value="NUCLEAR EXPORT MEDIATOR FACTOR NEMF"/>
    <property type="match status" value="1"/>
</dbReference>
<keyword evidence="3 5" id="KW-0694">RNA-binding</keyword>
<evidence type="ECO:0000313" key="7">
    <source>
        <dbReference type="EMBL" id="MDY5166751.1"/>
    </source>
</evidence>
<dbReference type="GO" id="GO:0072344">
    <property type="term" value="P:rescue of stalled ribosome"/>
    <property type="evidence" value="ECO:0007669"/>
    <property type="project" value="UniProtKB-UniRule"/>
</dbReference>
<dbReference type="InterPro" id="IPR008532">
    <property type="entry name" value="NFACT_RNA-bd"/>
</dbReference>
<dbReference type="GO" id="GO:1990112">
    <property type="term" value="C:RQC complex"/>
    <property type="evidence" value="ECO:0007669"/>
    <property type="project" value="TreeGrafter"/>
</dbReference>
<keyword evidence="9" id="KW-1185">Reference proteome</keyword>
<comment type="function">
    <text evidence="5">Key component of the ribosome quality control system (RQC), a ribosome-associated complex that mediates the extraction of incompletely synthesized nascent chains from stalled ribosomes and their subsequent degradation. RqcH recruits Ala-charged tRNA, and with RqcP directs the elongation of stalled nascent chains on 50S ribosomal subunits, leading to non-templated C-terminal alanine extensions (Ala tail). The Ala tail promotes nascent chain degradation. May add between 1 and at least 8 Ala residues. Binds to stalled 50S ribosomal subunits.</text>
</comment>
<evidence type="ECO:0000256" key="5">
    <source>
        <dbReference type="HAMAP-Rule" id="MF_00844"/>
    </source>
</evidence>
<dbReference type="InterPro" id="IPR043682">
    <property type="entry name" value="RqcH_bacterial"/>
</dbReference>
<dbReference type="GO" id="GO:0000049">
    <property type="term" value="F:tRNA binding"/>
    <property type="evidence" value="ECO:0007669"/>
    <property type="project" value="UniProtKB-UniRule"/>
</dbReference>
<protein>
    <recommendedName>
        <fullName evidence="5">Rqc2 homolog RqcH</fullName>
        <shortName evidence="5">RqcH</shortName>
    </recommendedName>
</protein>
<dbReference type="EMBL" id="QJKH01000003">
    <property type="protein sequence ID" value="PXX80645.1"/>
    <property type="molecule type" value="Genomic_DNA"/>
</dbReference>
<evidence type="ECO:0000256" key="3">
    <source>
        <dbReference type="ARBA" id="ARBA00022884"/>
    </source>
</evidence>
<dbReference type="HAMAP" id="MF_00844_B">
    <property type="entry name" value="RqcH_B"/>
    <property type="match status" value="1"/>
</dbReference>
<reference evidence="7" key="2">
    <citation type="submission" date="2022-03" db="EMBL/GenBank/DDBJ databases">
        <title>First case of bacteraemia caused by Dielma fastidiosa in a patient hospitalised with diverticulitis.</title>
        <authorList>
            <person name="Forman-Ankjaer B."/>
            <person name="Hvid-Jensen F."/>
            <person name="Kobel C.M."/>
            <person name="Greve T."/>
        </authorList>
    </citation>
    <scope>NUCLEOTIDE SEQUENCE</scope>
    <source>
        <strain evidence="7">AUH_DF_2021</strain>
    </source>
</reference>
<evidence type="ECO:0000313" key="8">
    <source>
        <dbReference type="EMBL" id="PXX80645.1"/>
    </source>
</evidence>
<sequence>MALDGLLLYQINEEIKQLLPAKINKIQQISDTEILFNCRSRSSGFKLMISCHSQYNRINLTEETYTAPDVPNNFIMVLRKYLDGGIINSCEQVGLDRILHMLITARNDLGDQHDFSLYIELMGKYANCVLVDENEKIIDAMKRIPPFENTKRTIHPGALYTLPAQELKKDPRITLDADADESLVKQFHGFSPQLSREFQHRMHNGENFAEIMKELLASKTLYITETEKEPQFHCLPLTHLENQPAAYSLQKGIDVIFYHKEERERIRQQSGDLFKLVRREINKNTNKLGKLNQTLEDAMNCEHYRMYGDLLYAYADTLNEKSGSVELPDFETGEMIRIPLDIRFDAKQNAKKYYQKYHKSKTAQLLVSEQISLCEKELAYFEEIGAQLEYASFEDAVEIRNELEKMHYLKPQKQRIKKKKQNEIPHFMTFEFEDGHKIYVGKNNIQNDYLTFRFARKDDLWLHAKDFHGAHVLINDAHPNEELLRLAAMLAAYYSQGRQSSSVPVDYCEVRYLKKAKGGMLGQALLSSYKTIYIDPEPATIQNLLSTHLTKRRH</sequence>
<dbReference type="Pfam" id="PF05670">
    <property type="entry name" value="NFACT-R_1"/>
    <property type="match status" value="1"/>
</dbReference>
<reference evidence="8 9" key="1">
    <citation type="submission" date="2018-05" db="EMBL/GenBank/DDBJ databases">
        <title>Genomic Encyclopedia of Type Strains, Phase IV (KMG-IV): sequencing the most valuable type-strain genomes for metagenomic binning, comparative biology and taxonomic classification.</title>
        <authorList>
            <person name="Goeker M."/>
        </authorList>
    </citation>
    <scope>NUCLEOTIDE SEQUENCE [LARGE SCALE GENOMIC DNA]</scope>
    <source>
        <strain evidence="8 9">JC118</strain>
    </source>
</reference>
<evidence type="ECO:0000256" key="4">
    <source>
        <dbReference type="ARBA" id="ARBA00022917"/>
    </source>
</evidence>
<accession>A0A2V2F3U0</accession>
<dbReference type="InterPro" id="IPR051608">
    <property type="entry name" value="RQC_Subunit_NEMF"/>
</dbReference>
<dbReference type="Pfam" id="PF05833">
    <property type="entry name" value="NFACT_N"/>
    <property type="match status" value="1"/>
</dbReference>
<dbReference type="Proteomes" id="UP001276902">
    <property type="component" value="Unassembled WGS sequence"/>
</dbReference>
<dbReference type="STRING" id="1034346.GCA_000313565_01935"/>
<dbReference type="OrthoDB" id="9766163at2"/>